<protein>
    <submittedName>
        <fullName evidence="1">Uncharacterized protein</fullName>
    </submittedName>
</protein>
<gene>
    <name evidence="1" type="ORF">PENNAL_c0016G09600</name>
</gene>
<proteinExistence type="predicted"/>
<dbReference type="EMBL" id="MOOB01000016">
    <property type="protein sequence ID" value="OQE88610.1"/>
    <property type="molecule type" value="Genomic_DNA"/>
</dbReference>
<dbReference type="AlphaFoldDB" id="A0A1V6YMC0"/>
<evidence type="ECO:0000313" key="2">
    <source>
        <dbReference type="Proteomes" id="UP000191691"/>
    </source>
</evidence>
<name>A0A1V6YMC0_PENNA</name>
<sequence length="23" mass="2754">MECEGGWERETHFTWTKRNSGPD</sequence>
<reference evidence="2" key="1">
    <citation type="journal article" date="2017" name="Nat. Microbiol.">
        <title>Global analysis of biosynthetic gene clusters reveals vast potential of secondary metabolite production in Penicillium species.</title>
        <authorList>
            <person name="Nielsen J.C."/>
            <person name="Grijseels S."/>
            <person name="Prigent S."/>
            <person name="Ji B."/>
            <person name="Dainat J."/>
            <person name="Nielsen K.F."/>
            <person name="Frisvad J.C."/>
            <person name="Workman M."/>
            <person name="Nielsen J."/>
        </authorList>
    </citation>
    <scope>NUCLEOTIDE SEQUENCE [LARGE SCALE GENOMIC DNA]</scope>
    <source>
        <strain evidence="2">IBT 13039</strain>
    </source>
</reference>
<evidence type="ECO:0000313" key="1">
    <source>
        <dbReference type="EMBL" id="OQE88610.1"/>
    </source>
</evidence>
<comment type="caution">
    <text evidence="1">The sequence shown here is derived from an EMBL/GenBank/DDBJ whole genome shotgun (WGS) entry which is preliminary data.</text>
</comment>
<accession>A0A1V6YMC0</accession>
<keyword evidence="2" id="KW-1185">Reference proteome</keyword>
<organism evidence="1 2">
    <name type="scientific">Penicillium nalgiovense</name>
    <dbReference type="NCBI Taxonomy" id="60175"/>
    <lineage>
        <taxon>Eukaryota</taxon>
        <taxon>Fungi</taxon>
        <taxon>Dikarya</taxon>
        <taxon>Ascomycota</taxon>
        <taxon>Pezizomycotina</taxon>
        <taxon>Eurotiomycetes</taxon>
        <taxon>Eurotiomycetidae</taxon>
        <taxon>Eurotiales</taxon>
        <taxon>Aspergillaceae</taxon>
        <taxon>Penicillium</taxon>
    </lineage>
</organism>
<dbReference type="Proteomes" id="UP000191691">
    <property type="component" value="Unassembled WGS sequence"/>
</dbReference>